<accession>A0A8J5WGS3</accession>
<sequence>MAKMVMWQTRANRQDPNQQEYFSSSFLVMAQAEAKHQKNSYSSRQQDQEADGVAPGVVQFYDVIRLCLSDDDDSVCLIQNAAP</sequence>
<dbReference type="EMBL" id="JAAALK010000082">
    <property type="protein sequence ID" value="KAG8087969.1"/>
    <property type="molecule type" value="Genomic_DNA"/>
</dbReference>
<proteinExistence type="predicted"/>
<protein>
    <submittedName>
        <fullName evidence="1">Uncharacterized protein</fullName>
    </submittedName>
</protein>
<gene>
    <name evidence="1" type="ORF">GUJ93_ZPchr0010g10718</name>
</gene>
<reference evidence="1" key="2">
    <citation type="submission" date="2021-02" db="EMBL/GenBank/DDBJ databases">
        <authorList>
            <person name="Kimball J.A."/>
            <person name="Haas M.W."/>
            <person name="Macchietto M."/>
            <person name="Kono T."/>
            <person name="Duquette J."/>
            <person name="Shao M."/>
        </authorList>
    </citation>
    <scope>NUCLEOTIDE SEQUENCE</scope>
    <source>
        <tissue evidence="1">Fresh leaf tissue</tissue>
    </source>
</reference>
<keyword evidence="2" id="KW-1185">Reference proteome</keyword>
<comment type="caution">
    <text evidence="1">The sequence shown here is derived from an EMBL/GenBank/DDBJ whole genome shotgun (WGS) entry which is preliminary data.</text>
</comment>
<organism evidence="1 2">
    <name type="scientific">Zizania palustris</name>
    <name type="common">Northern wild rice</name>
    <dbReference type="NCBI Taxonomy" id="103762"/>
    <lineage>
        <taxon>Eukaryota</taxon>
        <taxon>Viridiplantae</taxon>
        <taxon>Streptophyta</taxon>
        <taxon>Embryophyta</taxon>
        <taxon>Tracheophyta</taxon>
        <taxon>Spermatophyta</taxon>
        <taxon>Magnoliopsida</taxon>
        <taxon>Liliopsida</taxon>
        <taxon>Poales</taxon>
        <taxon>Poaceae</taxon>
        <taxon>BOP clade</taxon>
        <taxon>Oryzoideae</taxon>
        <taxon>Oryzeae</taxon>
        <taxon>Zizaniinae</taxon>
        <taxon>Zizania</taxon>
    </lineage>
</organism>
<evidence type="ECO:0000313" key="1">
    <source>
        <dbReference type="EMBL" id="KAG8087969.1"/>
    </source>
</evidence>
<evidence type="ECO:0000313" key="2">
    <source>
        <dbReference type="Proteomes" id="UP000729402"/>
    </source>
</evidence>
<name>A0A8J5WGS3_ZIZPA</name>
<reference evidence="1" key="1">
    <citation type="journal article" date="2021" name="bioRxiv">
        <title>Whole Genome Assembly and Annotation of Northern Wild Rice, Zizania palustris L., Supports a Whole Genome Duplication in the Zizania Genus.</title>
        <authorList>
            <person name="Haas M."/>
            <person name="Kono T."/>
            <person name="Macchietto M."/>
            <person name="Millas R."/>
            <person name="McGilp L."/>
            <person name="Shao M."/>
            <person name="Duquette J."/>
            <person name="Hirsch C.N."/>
            <person name="Kimball J."/>
        </authorList>
    </citation>
    <scope>NUCLEOTIDE SEQUENCE</scope>
    <source>
        <tissue evidence="1">Fresh leaf tissue</tissue>
    </source>
</reference>
<dbReference type="Proteomes" id="UP000729402">
    <property type="component" value="Unassembled WGS sequence"/>
</dbReference>
<dbReference type="AlphaFoldDB" id="A0A8J5WGS3"/>